<dbReference type="AlphaFoldDB" id="A0A5C6LTX4"/>
<organism evidence="1 2">
    <name type="scientific">Chitinophaga pinensis</name>
    <dbReference type="NCBI Taxonomy" id="79329"/>
    <lineage>
        <taxon>Bacteria</taxon>
        <taxon>Pseudomonadati</taxon>
        <taxon>Bacteroidota</taxon>
        <taxon>Chitinophagia</taxon>
        <taxon>Chitinophagales</taxon>
        <taxon>Chitinophagaceae</taxon>
        <taxon>Chitinophaga</taxon>
    </lineage>
</organism>
<reference evidence="1 2" key="1">
    <citation type="submission" date="2019-08" db="EMBL/GenBank/DDBJ databases">
        <title>Whole genome sequencing of chitin degrading bacteria Chitinophaga pinensis YS16.</title>
        <authorList>
            <person name="Singh R.P."/>
            <person name="Manchanda G."/>
            <person name="Maurya I.K."/>
            <person name="Joshi N.K."/>
            <person name="Srivastava A.K."/>
        </authorList>
    </citation>
    <scope>NUCLEOTIDE SEQUENCE [LARGE SCALE GENOMIC DNA]</scope>
    <source>
        <strain evidence="1 2">YS-16</strain>
    </source>
</reference>
<evidence type="ECO:0008006" key="3">
    <source>
        <dbReference type="Google" id="ProtNLM"/>
    </source>
</evidence>
<accession>A0A5C6LTX4</accession>
<evidence type="ECO:0000313" key="2">
    <source>
        <dbReference type="Proteomes" id="UP000318815"/>
    </source>
</evidence>
<proteinExistence type="predicted"/>
<sequence>MKQIVLLFGLITLMAVTADAQKRRSSSGDFGYDNAVGLRVNPWLVGGTIKHFFTGPHAIEGLVTTNVSNRRNVTFTGLYEYHIAPFPKPEFHLYFGGGAHVGVYDRRDYHNDDYWRHGDGTFVSAGLDGIVGLEYKFKNIPLVVSADLKPYFNFNGGTHFVGEEIGGASVRYTF</sequence>
<dbReference type="RefSeq" id="WP_146305562.1">
    <property type="nucleotide sequence ID" value="NZ_VOHS01000011.1"/>
</dbReference>
<evidence type="ECO:0000313" key="1">
    <source>
        <dbReference type="EMBL" id="TWV99959.1"/>
    </source>
</evidence>
<dbReference type="EMBL" id="VOHS01000011">
    <property type="protein sequence ID" value="TWV99959.1"/>
    <property type="molecule type" value="Genomic_DNA"/>
</dbReference>
<dbReference type="OrthoDB" id="978645at2"/>
<keyword evidence="2" id="KW-1185">Reference proteome</keyword>
<gene>
    <name evidence="1" type="ORF">FEF09_13255</name>
</gene>
<dbReference type="Proteomes" id="UP000318815">
    <property type="component" value="Unassembled WGS sequence"/>
</dbReference>
<name>A0A5C6LTX4_9BACT</name>
<protein>
    <recommendedName>
        <fullName evidence="3">Outer membrane protein beta-barrel domain-containing protein</fullName>
    </recommendedName>
</protein>
<comment type="caution">
    <text evidence="1">The sequence shown here is derived from an EMBL/GenBank/DDBJ whole genome shotgun (WGS) entry which is preliminary data.</text>
</comment>